<keyword evidence="6 8" id="KW-0648">Protein biosynthesis</keyword>
<dbReference type="PANTHER" id="PTHR43311">
    <property type="entry name" value="GLUTAMATE--TRNA LIGASE"/>
    <property type="match status" value="1"/>
</dbReference>
<dbReference type="Pfam" id="PF19269">
    <property type="entry name" value="Anticodon_2"/>
    <property type="match status" value="1"/>
</dbReference>
<dbReference type="Gene3D" id="3.40.50.620">
    <property type="entry name" value="HUPs"/>
    <property type="match status" value="1"/>
</dbReference>
<dbReference type="GO" id="GO:0008270">
    <property type="term" value="F:zinc ion binding"/>
    <property type="evidence" value="ECO:0007669"/>
    <property type="project" value="InterPro"/>
</dbReference>
<comment type="function">
    <text evidence="8">Catalyzes the attachment of glutamate to tRNA(Glu) in a two-step reaction: glutamate is first activated by ATP to form Glu-AMP and then transferred to the acceptor end of tRNA(Glu).</text>
</comment>
<dbReference type="SUPFAM" id="SSF48163">
    <property type="entry name" value="An anticodon-binding domain of class I aminoacyl-tRNA synthetases"/>
    <property type="match status" value="1"/>
</dbReference>
<dbReference type="KEGG" id="nav:JQS30_10815"/>
<dbReference type="GO" id="GO:0004818">
    <property type="term" value="F:glutamate-tRNA ligase activity"/>
    <property type="evidence" value="ECO:0007669"/>
    <property type="project" value="UniProtKB-UniRule"/>
</dbReference>
<dbReference type="CDD" id="cd00808">
    <property type="entry name" value="GluRS_core"/>
    <property type="match status" value="1"/>
</dbReference>
<dbReference type="RefSeq" id="WP_213170288.1">
    <property type="nucleotide sequence ID" value="NZ_CP070496.1"/>
</dbReference>
<proteinExistence type="inferred from homology"/>
<comment type="subunit">
    <text evidence="8">Monomer.</text>
</comment>
<dbReference type="GO" id="GO:0006424">
    <property type="term" value="P:glutamyl-tRNA aminoacylation"/>
    <property type="evidence" value="ECO:0007669"/>
    <property type="project" value="UniProtKB-UniRule"/>
</dbReference>
<feature type="short sequence motif" description="'KMSKS' region" evidence="8">
    <location>
        <begin position="255"/>
        <end position="259"/>
    </location>
</feature>
<evidence type="ECO:0000259" key="9">
    <source>
        <dbReference type="Pfam" id="PF00749"/>
    </source>
</evidence>
<dbReference type="Pfam" id="PF00749">
    <property type="entry name" value="tRNA-synt_1c"/>
    <property type="match status" value="1"/>
</dbReference>
<dbReference type="Gene3D" id="1.10.8.70">
    <property type="entry name" value="Glutamate-tRNA synthetase, class I, anticodon-binding domain 1"/>
    <property type="match status" value="1"/>
</dbReference>
<evidence type="ECO:0000256" key="6">
    <source>
        <dbReference type="ARBA" id="ARBA00022917"/>
    </source>
</evidence>
<evidence type="ECO:0000259" key="10">
    <source>
        <dbReference type="Pfam" id="PF19269"/>
    </source>
</evidence>
<dbReference type="HAMAP" id="MF_00022">
    <property type="entry name" value="Glu_tRNA_synth_type1"/>
    <property type="match status" value="1"/>
</dbReference>
<dbReference type="Proteomes" id="UP000662939">
    <property type="component" value="Chromosome"/>
</dbReference>
<dbReference type="GO" id="GO:0005829">
    <property type="term" value="C:cytosol"/>
    <property type="evidence" value="ECO:0007669"/>
    <property type="project" value="TreeGrafter"/>
</dbReference>
<dbReference type="PANTHER" id="PTHR43311:SF2">
    <property type="entry name" value="GLUTAMATE--TRNA LIGASE, MITOCHONDRIAL-RELATED"/>
    <property type="match status" value="1"/>
</dbReference>
<reference evidence="11" key="1">
    <citation type="submission" date="2021-02" db="EMBL/GenBank/DDBJ databases">
        <title>Natronoglycomyces albus gen. nov., sp. nov, a haloalkaliphilic actinobacterium from a soda solonchak soil.</title>
        <authorList>
            <person name="Sorokin D.Y."/>
            <person name="Khijniak T.V."/>
            <person name="Zakharycheva A.P."/>
            <person name="Boueva O.V."/>
            <person name="Ariskina E.V."/>
            <person name="Hahnke R.L."/>
            <person name="Bunk B."/>
            <person name="Sproer C."/>
            <person name="Schumann P."/>
            <person name="Evtushenko L.I."/>
            <person name="Kublanov I.V."/>
        </authorList>
    </citation>
    <scope>NUCLEOTIDE SEQUENCE</scope>
    <source>
        <strain evidence="11">DSM 106290</strain>
    </source>
</reference>
<keyword evidence="4 8" id="KW-0547">Nucleotide-binding</keyword>
<evidence type="ECO:0000256" key="8">
    <source>
        <dbReference type="HAMAP-Rule" id="MF_00022"/>
    </source>
</evidence>
<dbReference type="InterPro" id="IPR020058">
    <property type="entry name" value="Glu/Gln-tRNA-synth_Ib_cat-dom"/>
</dbReference>
<evidence type="ECO:0000256" key="7">
    <source>
        <dbReference type="ARBA" id="ARBA00023146"/>
    </source>
</evidence>
<evidence type="ECO:0000256" key="2">
    <source>
        <dbReference type="ARBA" id="ARBA00022490"/>
    </source>
</evidence>
<keyword evidence="7 8" id="KW-0030">Aminoacyl-tRNA synthetase</keyword>
<evidence type="ECO:0000256" key="1">
    <source>
        <dbReference type="ARBA" id="ARBA00007894"/>
    </source>
</evidence>
<dbReference type="EMBL" id="CP070496">
    <property type="protein sequence ID" value="QSB04290.1"/>
    <property type="molecule type" value="Genomic_DNA"/>
</dbReference>
<dbReference type="InterPro" id="IPR014729">
    <property type="entry name" value="Rossmann-like_a/b/a_fold"/>
</dbReference>
<dbReference type="PRINTS" id="PR00987">
    <property type="entry name" value="TRNASYNTHGLU"/>
</dbReference>
<protein>
    <recommendedName>
        <fullName evidence="8">Glutamate--tRNA ligase</fullName>
        <ecNumber evidence="8">6.1.1.17</ecNumber>
    </recommendedName>
    <alternativeName>
        <fullName evidence="8">Glutamyl-tRNA synthetase</fullName>
        <shortName evidence="8">GluRS</shortName>
    </alternativeName>
</protein>
<dbReference type="InterPro" id="IPR004527">
    <property type="entry name" value="Glu-tRNA-ligase_bac/mito"/>
</dbReference>
<dbReference type="SUPFAM" id="SSF52374">
    <property type="entry name" value="Nucleotidylyl transferase"/>
    <property type="match status" value="1"/>
</dbReference>
<dbReference type="InterPro" id="IPR045462">
    <property type="entry name" value="aa-tRNA-synth_I_cd-bd"/>
</dbReference>
<dbReference type="InterPro" id="IPR033910">
    <property type="entry name" value="GluRS_core"/>
</dbReference>
<dbReference type="InterPro" id="IPR049940">
    <property type="entry name" value="GluQ/Sye"/>
</dbReference>
<feature type="domain" description="Glutamyl/glutaminyl-tRNA synthetase class Ib catalytic" evidence="9">
    <location>
        <begin position="4"/>
        <end position="323"/>
    </location>
</feature>
<dbReference type="InterPro" id="IPR020751">
    <property type="entry name" value="aa-tRNA-synth_I_codon-bd_sub2"/>
</dbReference>
<feature type="domain" description="Aminoacyl-tRNA synthetase class I anticodon-binding" evidence="10">
    <location>
        <begin position="337"/>
        <end position="486"/>
    </location>
</feature>
<evidence type="ECO:0000256" key="3">
    <source>
        <dbReference type="ARBA" id="ARBA00022598"/>
    </source>
</evidence>
<feature type="short sequence motif" description="'HIGH' region" evidence="8">
    <location>
        <begin position="11"/>
        <end position="21"/>
    </location>
</feature>
<comment type="caution">
    <text evidence="8">Lacks conserved residue(s) required for the propagation of feature annotation.</text>
</comment>
<keyword evidence="5 8" id="KW-0067">ATP-binding</keyword>
<comment type="subcellular location">
    <subcellularLocation>
        <location evidence="8">Cytoplasm</location>
    </subcellularLocation>
</comment>
<keyword evidence="3 8" id="KW-0436">Ligase</keyword>
<evidence type="ECO:0000313" key="12">
    <source>
        <dbReference type="Proteomes" id="UP000662939"/>
    </source>
</evidence>
<sequence length="500" mass="55389">MTKKVVTRFCPSPTGTPHVGLVRTCLFSWAYARHHGGTFVFRIEDTDASRDTEESYQQLVEGLSWLGLTWDEGPDVGGPNGPYRQSERSEIYARVIQQLLESGYAYKAYSSAEEVESRHKAAGRDPKLGYDNFDRDLSEDQIAAFEAEGRTPVVRMRMPAEDITYVDGVRGENTTPAGTIPDYVIARGDGSPLYTLTNPVDDAMMGITHVVRGVDLMPSTPRQIVMYRALSELGIAQQVPEFAHLPLIVDERGKKMSKRDPRSNLLAYRDEGYLPEGVLNYVATLGWAISGDRDVFTVQELIDNFDLANVNSNPARFDEKKFNAICGEHLRMIEADQLADLLLPELQSRNLLPKEPSAEQLRILQEATPLVQERNSTLGQAADMLRFLYAGEDFELDEASVAKALKVDAAEPLDGALDALSELSEWTTPAIEETLKETLVDKLGLKPRKAFQPLRVAVCGKTVSPPLYESMELLGRELTLDRLRAARLIVAENAATGPGA</sequence>
<gene>
    <name evidence="8" type="primary">gltX</name>
    <name evidence="11" type="ORF">JQS30_10815</name>
</gene>
<dbReference type="InterPro" id="IPR020752">
    <property type="entry name" value="Glu-tRNA-synth_I_codon-bd_sub1"/>
</dbReference>
<dbReference type="AlphaFoldDB" id="A0A895XPT4"/>
<dbReference type="InterPro" id="IPR008925">
    <property type="entry name" value="aa_tRNA-synth_I_cd-bd_sf"/>
</dbReference>
<evidence type="ECO:0000256" key="4">
    <source>
        <dbReference type="ARBA" id="ARBA00022741"/>
    </source>
</evidence>
<dbReference type="Gene3D" id="1.10.10.350">
    <property type="match status" value="1"/>
</dbReference>
<keyword evidence="2 8" id="KW-0963">Cytoplasm</keyword>
<dbReference type="GO" id="GO:0005524">
    <property type="term" value="F:ATP binding"/>
    <property type="evidence" value="ECO:0007669"/>
    <property type="project" value="UniProtKB-UniRule"/>
</dbReference>
<dbReference type="InterPro" id="IPR000924">
    <property type="entry name" value="Glu/Gln-tRNA-synth"/>
</dbReference>
<name>A0A895XPT4_9ACTN</name>
<comment type="catalytic activity">
    <reaction evidence="8">
        <text>tRNA(Glu) + L-glutamate + ATP = L-glutamyl-tRNA(Glu) + AMP + diphosphate</text>
        <dbReference type="Rhea" id="RHEA:23540"/>
        <dbReference type="Rhea" id="RHEA-COMP:9663"/>
        <dbReference type="Rhea" id="RHEA-COMP:9680"/>
        <dbReference type="ChEBI" id="CHEBI:29985"/>
        <dbReference type="ChEBI" id="CHEBI:30616"/>
        <dbReference type="ChEBI" id="CHEBI:33019"/>
        <dbReference type="ChEBI" id="CHEBI:78442"/>
        <dbReference type="ChEBI" id="CHEBI:78520"/>
        <dbReference type="ChEBI" id="CHEBI:456215"/>
        <dbReference type="EC" id="6.1.1.17"/>
    </reaction>
</comment>
<dbReference type="NCBIfam" id="TIGR00464">
    <property type="entry name" value="gltX_bact"/>
    <property type="match status" value="1"/>
</dbReference>
<dbReference type="GO" id="GO:0000049">
    <property type="term" value="F:tRNA binding"/>
    <property type="evidence" value="ECO:0007669"/>
    <property type="project" value="InterPro"/>
</dbReference>
<evidence type="ECO:0000313" key="11">
    <source>
        <dbReference type="EMBL" id="QSB04290.1"/>
    </source>
</evidence>
<keyword evidence="12" id="KW-1185">Reference proteome</keyword>
<evidence type="ECO:0000256" key="5">
    <source>
        <dbReference type="ARBA" id="ARBA00022840"/>
    </source>
</evidence>
<organism evidence="11 12">
    <name type="scientific">Natronoglycomyces albus</name>
    <dbReference type="NCBI Taxonomy" id="2811108"/>
    <lineage>
        <taxon>Bacteria</taxon>
        <taxon>Bacillati</taxon>
        <taxon>Actinomycetota</taxon>
        <taxon>Actinomycetes</taxon>
        <taxon>Glycomycetales</taxon>
        <taxon>Glycomycetaceae</taxon>
        <taxon>Natronoglycomyces</taxon>
    </lineage>
</organism>
<dbReference type="EC" id="6.1.1.17" evidence="8"/>
<feature type="binding site" evidence="8">
    <location>
        <position position="258"/>
    </location>
    <ligand>
        <name>ATP</name>
        <dbReference type="ChEBI" id="CHEBI:30616"/>
    </ligand>
</feature>
<comment type="similarity">
    <text evidence="1 8">Belongs to the class-I aminoacyl-tRNA synthetase family. Glutamate--tRNA ligase type 1 subfamily.</text>
</comment>
<accession>A0A895XPT4</accession>